<dbReference type="PROSITE" id="PS50004">
    <property type="entry name" value="C2"/>
    <property type="match status" value="1"/>
</dbReference>
<keyword evidence="1" id="KW-0812">Transmembrane</keyword>
<reference evidence="4" key="1">
    <citation type="submission" date="2025-08" db="UniProtKB">
        <authorList>
            <consortium name="RefSeq"/>
        </authorList>
    </citation>
    <scope>IDENTIFICATION</scope>
    <source>
        <tissue evidence="4">Muscle</tissue>
    </source>
</reference>
<dbReference type="InterPro" id="IPR035892">
    <property type="entry name" value="C2_domain_sf"/>
</dbReference>
<dbReference type="PANTHER" id="PTHR10024">
    <property type="entry name" value="SYNAPTOTAGMIN"/>
    <property type="match status" value="1"/>
</dbReference>
<evidence type="ECO:0000313" key="3">
    <source>
        <dbReference type="Proteomes" id="UP000694941"/>
    </source>
</evidence>
<proteinExistence type="predicted"/>
<organism evidence="3 4">
    <name type="scientific">Limulus polyphemus</name>
    <name type="common">Atlantic horseshoe crab</name>
    <dbReference type="NCBI Taxonomy" id="6850"/>
    <lineage>
        <taxon>Eukaryota</taxon>
        <taxon>Metazoa</taxon>
        <taxon>Ecdysozoa</taxon>
        <taxon>Arthropoda</taxon>
        <taxon>Chelicerata</taxon>
        <taxon>Merostomata</taxon>
        <taxon>Xiphosura</taxon>
        <taxon>Limulidae</taxon>
        <taxon>Limulus</taxon>
    </lineage>
</organism>
<dbReference type="PANTHER" id="PTHR10024:SF227">
    <property type="entry name" value="SYNAPTOTAGMIN 1"/>
    <property type="match status" value="1"/>
</dbReference>
<dbReference type="SMART" id="SM00239">
    <property type="entry name" value="C2"/>
    <property type="match status" value="2"/>
</dbReference>
<feature type="transmembrane region" description="Helical" evidence="1">
    <location>
        <begin position="20"/>
        <end position="43"/>
    </location>
</feature>
<dbReference type="RefSeq" id="XP_013779918.1">
    <property type="nucleotide sequence ID" value="XM_013924464.1"/>
</dbReference>
<evidence type="ECO:0000313" key="4">
    <source>
        <dbReference type="RefSeq" id="XP_013779918.1"/>
    </source>
</evidence>
<keyword evidence="1" id="KW-0472">Membrane</keyword>
<accession>A0ABM1BDR7</accession>
<dbReference type="Proteomes" id="UP000694941">
    <property type="component" value="Unplaced"/>
</dbReference>
<evidence type="ECO:0000259" key="2">
    <source>
        <dbReference type="PROSITE" id="PS50004"/>
    </source>
</evidence>
<evidence type="ECO:0000256" key="1">
    <source>
        <dbReference type="SAM" id="Phobius"/>
    </source>
</evidence>
<dbReference type="GeneID" id="106464335"/>
<sequence>MSDHDDVSQLPSKTQPLSVLLSVIVACGILTSVLLFFFCRCVVQRRRKAKQLTELTPSVVKPRPISVIRTDKPIQFVVPTISTYSETAEESFSDNESSNNRWSTYDGEGNLRWKSVTDKFHIDPTELEHELYVGDRRTSCGSGQVNFSVHYNILRQHLCVRLIGVTDLISRFSKYAANPFAKITLLPEKYPKFVTKVHKKTSNPIFDETFVFKIKPENLGDKTLKIAIWDYDRFSRKFLIGQVLYLLSRCGIDSAITEDVTPSDIWCELQPKEDVNFCVRERNNYSESFFTVVYVKISLYLKKKLVRTKKTTPKKKIPEVEFSDSFNIQLPQSALSDVDLVVSLCDKAAFGGKHLIGRTQVGANCLTEQGMQHWQDMLSSPKSTSAQWHTLLRY</sequence>
<protein>
    <submittedName>
        <fullName evidence="4">Synaptotagmin-2-like</fullName>
    </submittedName>
</protein>
<dbReference type="SUPFAM" id="SSF49562">
    <property type="entry name" value="C2 domain (Calcium/lipid-binding domain, CaLB)"/>
    <property type="match status" value="2"/>
</dbReference>
<dbReference type="Pfam" id="PF00168">
    <property type="entry name" value="C2"/>
    <property type="match status" value="2"/>
</dbReference>
<keyword evidence="3" id="KW-1185">Reference proteome</keyword>
<gene>
    <name evidence="4" type="primary">LOC106464335</name>
</gene>
<dbReference type="Gene3D" id="2.60.40.150">
    <property type="entry name" value="C2 domain"/>
    <property type="match status" value="2"/>
</dbReference>
<feature type="domain" description="C2" evidence="2">
    <location>
        <begin position="141"/>
        <end position="260"/>
    </location>
</feature>
<name>A0ABM1BDR7_LIMPO</name>
<keyword evidence="1" id="KW-1133">Transmembrane helix</keyword>
<dbReference type="InterPro" id="IPR000008">
    <property type="entry name" value="C2_dom"/>
</dbReference>